<dbReference type="GO" id="GO:0005737">
    <property type="term" value="C:cytoplasm"/>
    <property type="evidence" value="ECO:0007669"/>
    <property type="project" value="TreeGrafter"/>
</dbReference>
<dbReference type="GO" id="GO:0005634">
    <property type="term" value="C:nucleus"/>
    <property type="evidence" value="ECO:0007669"/>
    <property type="project" value="TreeGrafter"/>
</dbReference>
<organism evidence="7">
    <name type="scientific">Schizaphis graminum</name>
    <name type="common">Green bug aphid</name>
    <dbReference type="NCBI Taxonomy" id="13262"/>
    <lineage>
        <taxon>Eukaryota</taxon>
        <taxon>Metazoa</taxon>
        <taxon>Ecdysozoa</taxon>
        <taxon>Arthropoda</taxon>
        <taxon>Hexapoda</taxon>
        <taxon>Insecta</taxon>
        <taxon>Pterygota</taxon>
        <taxon>Neoptera</taxon>
        <taxon>Paraneoptera</taxon>
        <taxon>Hemiptera</taxon>
        <taxon>Sternorrhyncha</taxon>
        <taxon>Aphidomorpha</taxon>
        <taxon>Aphidoidea</taxon>
        <taxon>Aphididae</taxon>
        <taxon>Aphidini</taxon>
        <taxon>Schizaphis</taxon>
    </lineage>
</organism>
<dbReference type="PROSITE" id="PS51371">
    <property type="entry name" value="CBS"/>
    <property type="match status" value="3"/>
</dbReference>
<evidence type="ECO:0000256" key="3">
    <source>
        <dbReference type="ARBA" id="ARBA00023122"/>
    </source>
</evidence>
<dbReference type="InterPro" id="IPR050511">
    <property type="entry name" value="AMPK_gamma/SDS23_families"/>
</dbReference>
<keyword evidence="2" id="KW-0677">Repeat</keyword>
<dbReference type="EMBL" id="GGMR01000476">
    <property type="protein sequence ID" value="MBY13095.1"/>
    <property type="molecule type" value="Transcribed_RNA"/>
</dbReference>
<dbReference type="InterPro" id="IPR000644">
    <property type="entry name" value="CBS_dom"/>
</dbReference>
<dbReference type="Pfam" id="PF00571">
    <property type="entry name" value="CBS"/>
    <property type="match status" value="3"/>
</dbReference>
<evidence type="ECO:0000256" key="4">
    <source>
        <dbReference type="ARBA" id="ARBA00025878"/>
    </source>
</evidence>
<accession>A0A2S2N7G0</accession>
<feature type="domain" description="CBS" evidence="6">
    <location>
        <begin position="133"/>
        <end position="195"/>
    </location>
</feature>
<evidence type="ECO:0000259" key="6">
    <source>
        <dbReference type="PROSITE" id="PS51371"/>
    </source>
</evidence>
<proteinExistence type="inferred from homology"/>
<name>A0A2S2N7G0_SCHGA</name>
<keyword evidence="7" id="KW-0808">Transferase</keyword>
<dbReference type="GO" id="GO:0016208">
    <property type="term" value="F:AMP binding"/>
    <property type="evidence" value="ECO:0007669"/>
    <property type="project" value="TreeGrafter"/>
</dbReference>
<feature type="domain" description="CBS" evidence="6">
    <location>
        <begin position="63"/>
        <end position="125"/>
    </location>
</feature>
<evidence type="ECO:0000256" key="2">
    <source>
        <dbReference type="ARBA" id="ARBA00022737"/>
    </source>
</evidence>
<dbReference type="GO" id="GO:0016301">
    <property type="term" value="F:kinase activity"/>
    <property type="evidence" value="ECO:0007669"/>
    <property type="project" value="UniProtKB-KW"/>
</dbReference>
<dbReference type="GO" id="GO:0019901">
    <property type="term" value="F:protein kinase binding"/>
    <property type="evidence" value="ECO:0007669"/>
    <property type="project" value="TreeGrafter"/>
</dbReference>
<dbReference type="PANTHER" id="PTHR13780">
    <property type="entry name" value="AMP-ACTIVATED PROTEIN KINASE, GAMMA REGULATORY SUBUNIT"/>
    <property type="match status" value="1"/>
</dbReference>
<dbReference type="SMART" id="SM00116">
    <property type="entry name" value="CBS"/>
    <property type="match status" value="3"/>
</dbReference>
<comment type="subunit">
    <text evidence="4">AMPK is a heterotrimer of an alpha catalytic subunit (PRKAA1 or PRKAA2), a beta (PRKAB1 or PRKAB2) and a gamma non-catalytic subunits (PRKAG1, PRKAG2 or PRKAG3). Interacts with FNIP1 and FNIP2.</text>
</comment>
<reference evidence="7" key="1">
    <citation type="submission" date="2018-04" db="EMBL/GenBank/DDBJ databases">
        <title>Transcriptome of Schizaphis graminum biotype I.</title>
        <authorList>
            <person name="Scully E.D."/>
            <person name="Geib S.M."/>
            <person name="Palmer N.A."/>
            <person name="Koch K."/>
            <person name="Bradshaw J."/>
            <person name="Heng-Moss T."/>
            <person name="Sarath G."/>
        </authorList>
    </citation>
    <scope>NUCLEOTIDE SEQUENCE</scope>
</reference>
<comment type="similarity">
    <text evidence="1">Belongs to the 5'-AMP-activated protein kinase gamma subunit family.</text>
</comment>
<evidence type="ECO:0000256" key="1">
    <source>
        <dbReference type="ARBA" id="ARBA00006750"/>
    </source>
</evidence>
<gene>
    <name evidence="7" type="primary">Prkag2_0</name>
    <name evidence="7" type="ORF">g.157137</name>
</gene>
<dbReference type="CDD" id="cd04641">
    <property type="entry name" value="CBS_euAMPK_gamma-like_repeat2"/>
    <property type="match status" value="1"/>
</dbReference>
<feature type="domain" description="CBS" evidence="6">
    <location>
        <begin position="1"/>
        <end position="48"/>
    </location>
</feature>
<dbReference type="GO" id="GO:0031588">
    <property type="term" value="C:nucleotide-activated protein kinase complex"/>
    <property type="evidence" value="ECO:0007669"/>
    <property type="project" value="TreeGrafter"/>
</dbReference>
<sequence length="225" mass="25738">MSLYFAIQTLINNKIHRLPVIDPATGNVLYIVTHKRILRFLLLYINDLPKPAYLSQSLEELKIGTYENIETVSEETSIILALKKFVERRVSALPMVDQEGRLVDIFAKFDVINLAAERTYNNLDVTLKQANEYRSDWFEGVQKCHLTDTLFSVIEKIVRAEVHRLVVVDTDDKVIGILSLSDILHYLVLRPSGAERLLKAKDLYENNVESPKALNSIMEPILLQS</sequence>
<protein>
    <submittedName>
        <fullName evidence="7">5'-AMP-activated protein kinase subunit gamma-2</fullName>
    </submittedName>
</protein>
<dbReference type="PANTHER" id="PTHR13780:SF35">
    <property type="entry name" value="LD22662P"/>
    <property type="match status" value="1"/>
</dbReference>
<evidence type="ECO:0000256" key="5">
    <source>
        <dbReference type="PROSITE-ProRule" id="PRU00703"/>
    </source>
</evidence>
<keyword evidence="7" id="KW-0418">Kinase</keyword>
<dbReference type="Gene3D" id="3.10.580.10">
    <property type="entry name" value="CBS-domain"/>
    <property type="match status" value="2"/>
</dbReference>
<keyword evidence="3 5" id="KW-0129">CBS domain</keyword>
<dbReference type="GO" id="GO:0019887">
    <property type="term" value="F:protein kinase regulator activity"/>
    <property type="evidence" value="ECO:0007669"/>
    <property type="project" value="TreeGrafter"/>
</dbReference>
<dbReference type="InterPro" id="IPR046342">
    <property type="entry name" value="CBS_dom_sf"/>
</dbReference>
<evidence type="ECO:0000313" key="7">
    <source>
        <dbReference type="EMBL" id="MBY13095.1"/>
    </source>
</evidence>
<dbReference type="SUPFAM" id="SSF54631">
    <property type="entry name" value="CBS-domain pair"/>
    <property type="match status" value="2"/>
</dbReference>
<dbReference type="AlphaFoldDB" id="A0A2S2N7G0"/>